<dbReference type="EMBL" id="UINC01001253">
    <property type="protein sequence ID" value="SUZ75666.1"/>
    <property type="molecule type" value="Genomic_DNA"/>
</dbReference>
<accession>A0A381Q8L2</accession>
<evidence type="ECO:0000313" key="1">
    <source>
        <dbReference type="EMBL" id="SUZ75666.1"/>
    </source>
</evidence>
<reference evidence="1" key="1">
    <citation type="submission" date="2018-05" db="EMBL/GenBank/DDBJ databases">
        <authorList>
            <person name="Lanie J.A."/>
            <person name="Ng W.-L."/>
            <person name="Kazmierczak K.M."/>
            <person name="Andrzejewski T.M."/>
            <person name="Davidsen T.M."/>
            <person name="Wayne K.J."/>
            <person name="Tettelin H."/>
            <person name="Glass J.I."/>
            <person name="Rusch D."/>
            <person name="Podicherti R."/>
            <person name="Tsui H.-C.T."/>
            <person name="Winkler M.E."/>
        </authorList>
    </citation>
    <scope>NUCLEOTIDE SEQUENCE</scope>
</reference>
<protein>
    <submittedName>
        <fullName evidence="1">Uncharacterized protein</fullName>
    </submittedName>
</protein>
<proteinExistence type="predicted"/>
<dbReference type="AlphaFoldDB" id="A0A381Q8L2"/>
<name>A0A381Q8L2_9ZZZZ</name>
<gene>
    <name evidence="1" type="ORF">METZ01_LOCUS28520</name>
</gene>
<sequence>MGKSSGSFNMQIWNQLSKAGQVQTKDLLMGFTKLRELVSLNNIIAIADILPTNSQ</sequence>
<organism evidence="1">
    <name type="scientific">marine metagenome</name>
    <dbReference type="NCBI Taxonomy" id="408172"/>
    <lineage>
        <taxon>unclassified sequences</taxon>
        <taxon>metagenomes</taxon>
        <taxon>ecological metagenomes</taxon>
    </lineage>
</organism>